<reference evidence="2 3" key="2">
    <citation type="submission" date="2014-09" db="EMBL/GenBank/DDBJ databases">
        <authorList>
            <consortium name="NBRP consortium"/>
            <person name="Sawabe T."/>
            <person name="Meirelles P."/>
            <person name="Nakanishi M."/>
            <person name="Sayaka M."/>
            <person name="Hattori M."/>
            <person name="Ohkuma M."/>
        </authorList>
    </citation>
    <scope>NUCLEOTIDE SEQUENCE [LARGE SCALE GENOMIC DNA]</scope>
    <source>
        <strain evidence="2 3">JCM 19240</strain>
    </source>
</reference>
<organism evidence="2 3">
    <name type="scientific">Vibrio maritimus</name>
    <dbReference type="NCBI Taxonomy" id="990268"/>
    <lineage>
        <taxon>Bacteria</taxon>
        <taxon>Pseudomonadati</taxon>
        <taxon>Pseudomonadota</taxon>
        <taxon>Gammaproteobacteria</taxon>
        <taxon>Vibrionales</taxon>
        <taxon>Vibrionaceae</taxon>
        <taxon>Vibrio</taxon>
    </lineage>
</organism>
<keyword evidence="3" id="KW-1185">Reference proteome</keyword>
<dbReference type="Proteomes" id="UP000029224">
    <property type="component" value="Unassembled WGS sequence"/>
</dbReference>
<accession>A0A090TBY7</accession>
<evidence type="ECO:0000313" key="3">
    <source>
        <dbReference type="Proteomes" id="UP000029224"/>
    </source>
</evidence>
<evidence type="ECO:0000256" key="1">
    <source>
        <dbReference type="SAM" id="Phobius"/>
    </source>
</evidence>
<feature type="transmembrane region" description="Helical" evidence="1">
    <location>
        <begin position="45"/>
        <end position="64"/>
    </location>
</feature>
<reference evidence="2 3" key="1">
    <citation type="submission" date="2014-09" db="EMBL/GenBank/DDBJ databases">
        <title>Vibrio maritimus JCM 19240. (C210) whole genome shotgun sequence.</title>
        <authorList>
            <person name="Sawabe T."/>
            <person name="Meirelles P."/>
            <person name="Nakanishi M."/>
            <person name="Sayaka M."/>
            <person name="Hattori M."/>
            <person name="Ohkuma M."/>
        </authorList>
    </citation>
    <scope>NUCLEOTIDE SEQUENCE [LARGE SCALE GENOMIC DNA]</scope>
    <source>
        <strain evidence="2 3">JCM 19240</strain>
    </source>
</reference>
<dbReference type="EMBL" id="BBMT01000010">
    <property type="protein sequence ID" value="GAL36279.1"/>
    <property type="molecule type" value="Genomic_DNA"/>
</dbReference>
<keyword evidence="1" id="KW-0812">Transmembrane</keyword>
<keyword evidence="1" id="KW-1133">Transmembrane helix</keyword>
<keyword evidence="1" id="KW-0472">Membrane</keyword>
<evidence type="ECO:0000313" key="2">
    <source>
        <dbReference type="EMBL" id="GAL36279.1"/>
    </source>
</evidence>
<name>A0A090TBY7_9VIBR</name>
<comment type="caution">
    <text evidence="2">The sequence shown here is derived from an EMBL/GenBank/DDBJ whole genome shotgun (WGS) entry which is preliminary data.</text>
</comment>
<gene>
    <name evidence="2" type="ORF">JCM19240_1723</name>
</gene>
<dbReference type="AlphaFoldDB" id="A0A090TBY7"/>
<protein>
    <submittedName>
        <fullName evidence="2">Na+/H+ antiporter NhaP</fullName>
    </submittedName>
</protein>
<sequence>MQTTIAITAGAMMLSLLILVAGQNDWFHLTELATETVADIDFEDFLLQGILGFLLFAGGLGIKLPHLKDQNGRSPFSP</sequence>
<proteinExistence type="predicted"/>